<feature type="chain" id="PRO_5042607733" evidence="13">
    <location>
        <begin position="25"/>
        <end position="887"/>
    </location>
</feature>
<reference evidence="16" key="1">
    <citation type="submission" date="2023-03" db="EMBL/GenBank/DDBJ databases">
        <title>Andean soil-derived lignocellulolytic bacterial consortium as a source of novel taxa and putative plastic-active enzymes.</title>
        <authorList>
            <person name="Diaz-Garcia L."/>
            <person name="Chuvochina M."/>
            <person name="Feuerriegel G."/>
            <person name="Bunk B."/>
            <person name="Sproer C."/>
            <person name="Streit W.R."/>
            <person name="Rodriguez L.M."/>
            <person name="Overmann J."/>
            <person name="Jimenez D.J."/>
        </authorList>
    </citation>
    <scope>NUCLEOTIDE SEQUENCE</scope>
    <source>
        <strain evidence="16">MAG 7</strain>
    </source>
</reference>
<dbReference type="InterPro" id="IPR039426">
    <property type="entry name" value="TonB-dep_rcpt-like"/>
</dbReference>
<dbReference type="EMBL" id="CP119311">
    <property type="protein sequence ID" value="WEK38278.1"/>
    <property type="molecule type" value="Genomic_DNA"/>
</dbReference>
<evidence type="ECO:0000256" key="9">
    <source>
        <dbReference type="ARBA" id="ARBA00023136"/>
    </source>
</evidence>
<feature type="signal peptide" evidence="13">
    <location>
        <begin position="1"/>
        <end position="24"/>
    </location>
</feature>
<dbReference type="GO" id="GO:0030246">
    <property type="term" value="F:carbohydrate binding"/>
    <property type="evidence" value="ECO:0007669"/>
    <property type="project" value="InterPro"/>
</dbReference>
<name>A0AAJ5WZI2_9BACT</name>
<evidence type="ECO:0000256" key="11">
    <source>
        <dbReference type="PROSITE-ProRule" id="PRU01360"/>
    </source>
</evidence>
<protein>
    <submittedName>
        <fullName evidence="16">TonB-dependent receptor</fullName>
    </submittedName>
</protein>
<dbReference type="PANTHER" id="PTHR32552:SF81">
    <property type="entry name" value="TONB-DEPENDENT OUTER MEMBRANE RECEPTOR"/>
    <property type="match status" value="1"/>
</dbReference>
<evidence type="ECO:0000256" key="12">
    <source>
        <dbReference type="RuleBase" id="RU003357"/>
    </source>
</evidence>
<comment type="similarity">
    <text evidence="11 12">Belongs to the TonB-dependent receptor family.</text>
</comment>
<dbReference type="InterPro" id="IPR000531">
    <property type="entry name" value="Beta-barrel_TonB"/>
</dbReference>
<keyword evidence="7" id="KW-0406">Ion transport</keyword>
<keyword evidence="13" id="KW-0732">Signal</keyword>
<keyword evidence="6" id="KW-0408">Iron</keyword>
<feature type="domain" description="TonB-dependent receptor plug" evidence="15">
    <location>
        <begin position="125"/>
        <end position="230"/>
    </location>
</feature>
<evidence type="ECO:0000256" key="6">
    <source>
        <dbReference type="ARBA" id="ARBA00023004"/>
    </source>
</evidence>
<proteinExistence type="inferred from homology"/>
<dbReference type="Pfam" id="PF00593">
    <property type="entry name" value="TonB_dep_Rec_b-barrel"/>
    <property type="match status" value="1"/>
</dbReference>
<keyword evidence="5 11" id="KW-0812">Transmembrane</keyword>
<keyword evidence="10 11" id="KW-0998">Cell outer membrane</keyword>
<evidence type="ECO:0000256" key="8">
    <source>
        <dbReference type="ARBA" id="ARBA00023077"/>
    </source>
</evidence>
<comment type="subcellular location">
    <subcellularLocation>
        <location evidence="1 11">Cell outer membrane</location>
        <topology evidence="1 11">Multi-pass membrane protein</topology>
    </subcellularLocation>
</comment>
<dbReference type="InterPro" id="IPR012910">
    <property type="entry name" value="Plug_dom"/>
</dbReference>
<dbReference type="InterPro" id="IPR036942">
    <property type="entry name" value="Beta-barrel_TonB_sf"/>
</dbReference>
<evidence type="ECO:0000256" key="7">
    <source>
        <dbReference type="ARBA" id="ARBA00023065"/>
    </source>
</evidence>
<dbReference type="Gene3D" id="2.40.170.20">
    <property type="entry name" value="TonB-dependent receptor, beta-barrel domain"/>
    <property type="match status" value="2"/>
</dbReference>
<dbReference type="GO" id="GO:0006826">
    <property type="term" value="P:iron ion transport"/>
    <property type="evidence" value="ECO:0007669"/>
    <property type="project" value="UniProtKB-KW"/>
</dbReference>
<dbReference type="Proteomes" id="UP001220610">
    <property type="component" value="Chromosome"/>
</dbReference>
<evidence type="ECO:0000256" key="10">
    <source>
        <dbReference type="ARBA" id="ARBA00023237"/>
    </source>
</evidence>
<evidence type="ECO:0000313" key="16">
    <source>
        <dbReference type="EMBL" id="WEK38278.1"/>
    </source>
</evidence>
<feature type="domain" description="TonB-dependent receptor-like beta-barrel" evidence="14">
    <location>
        <begin position="547"/>
        <end position="850"/>
    </location>
</feature>
<dbReference type="AlphaFoldDB" id="A0AAJ5WZI2"/>
<accession>A0AAJ5WZI2</accession>
<dbReference type="SUPFAM" id="SSF49452">
    <property type="entry name" value="Starch-binding domain-like"/>
    <property type="match status" value="1"/>
</dbReference>
<evidence type="ECO:0000259" key="14">
    <source>
        <dbReference type="Pfam" id="PF00593"/>
    </source>
</evidence>
<keyword evidence="4" id="KW-0410">Iron transport</keyword>
<dbReference type="PROSITE" id="PS52016">
    <property type="entry name" value="TONB_DEPENDENT_REC_3"/>
    <property type="match status" value="1"/>
</dbReference>
<dbReference type="Pfam" id="PF07715">
    <property type="entry name" value="Plug"/>
    <property type="match status" value="1"/>
</dbReference>
<keyword evidence="9 11" id="KW-0472">Membrane</keyword>
<keyword evidence="16" id="KW-0675">Receptor</keyword>
<sequence length="887" mass="97670">MHKILYLTLICLSFSILTFSQQPATGSLTGAVKTAGGEKLASATLLLTMKEKQWNTTSNEQGIFYFNNLTPGRYVLKISYAGYADHLETINIVAGGQERDFLLSQANEQLEEVLVSTQKRLQSRVDVPIAVSAISGPAMNRLNIRQYDELAQYVPGLQMQLQSPNNPSYVIRGITSDEGDTRTQHRVSVFQDGVSMSRSRGSVAELFDMERVEVVKGPQGTLFGRGAQIGAVHLIQNKPTHQLGGELQLGYGNWNQQIANGYINTPLGDKFANRFAFFYNQRDGFIDNKAGGDLNGRNVIALRNTLRFQPSAATTADLIINYQHDNYPGTSFKSMQYAPAGGDTAFWSAAALNPGKDLYIKRDVLGLTLLLNHQLSSRWDLASITGYRQYDSDEAFDADGTNAPVLFLNEMAKGKQFSQEFRFNYDDKKRFSGFFGASFFHENASTDLPLRINEQSLYVAATPLIQQAVAGQLLAAGLPAQQVNALIPALFPIQPVLKNGQPVYVSNLPDIAGTLAMAGIPLAALPVSIQQLVGAISKAPLNAYHEEWSHDYGKNTAYEIFADGTYKLAGGLSLTAGLRGSYEKQMGGYQADPSAQPGALGILMGNYPNLLWTPTDGKYTVTKDYFSYVGRVALNYIFGENNVYASVSRGRRPGVIMLTAADTTFLQPEIVWSYEAGVKGRIAGGKLGYDLAVYYYDWSHFQSNSYELRNGSLVYVSKDAGKAHSLGLEAALQYQFLRQSHVFANWACIDGQFNEEDEQGNKQEYAGNTFRLTPKNSFSAGVDLNLPLQKGRNTIVYVRPSYTYKSKVYFENSNRADLSQDGFGLLNATAGIRWTAGRLRYDVTLFGRNLADEKYLIDAGNTGDAIGMPTYIAGNRRTLGLMFKLGF</sequence>
<dbReference type="GO" id="GO:0009279">
    <property type="term" value="C:cell outer membrane"/>
    <property type="evidence" value="ECO:0007669"/>
    <property type="project" value="UniProtKB-SubCell"/>
</dbReference>
<evidence type="ECO:0000256" key="3">
    <source>
        <dbReference type="ARBA" id="ARBA00022452"/>
    </source>
</evidence>
<dbReference type="Pfam" id="PF13715">
    <property type="entry name" value="CarbopepD_reg_2"/>
    <property type="match status" value="1"/>
</dbReference>
<keyword evidence="3 11" id="KW-1134">Transmembrane beta strand</keyword>
<keyword evidence="8 12" id="KW-0798">TonB box</keyword>
<evidence type="ECO:0000256" key="2">
    <source>
        <dbReference type="ARBA" id="ARBA00022448"/>
    </source>
</evidence>
<dbReference type="InterPro" id="IPR013784">
    <property type="entry name" value="Carb-bd-like_fold"/>
</dbReference>
<keyword evidence="2 11" id="KW-0813">Transport</keyword>
<gene>
    <name evidence="16" type="ORF">P0Y53_12290</name>
</gene>
<dbReference type="SUPFAM" id="SSF56935">
    <property type="entry name" value="Porins"/>
    <property type="match status" value="1"/>
</dbReference>
<evidence type="ECO:0000256" key="4">
    <source>
        <dbReference type="ARBA" id="ARBA00022496"/>
    </source>
</evidence>
<evidence type="ECO:0000256" key="13">
    <source>
        <dbReference type="SAM" id="SignalP"/>
    </source>
</evidence>
<evidence type="ECO:0000259" key="15">
    <source>
        <dbReference type="Pfam" id="PF07715"/>
    </source>
</evidence>
<evidence type="ECO:0000256" key="5">
    <source>
        <dbReference type="ARBA" id="ARBA00022692"/>
    </source>
</evidence>
<organism evidence="16 17">
    <name type="scientific">Candidatus Pseudobacter hemicellulosilyticus</name>
    <dbReference type="NCBI Taxonomy" id="3121375"/>
    <lineage>
        <taxon>Bacteria</taxon>
        <taxon>Pseudomonadati</taxon>
        <taxon>Bacteroidota</taxon>
        <taxon>Chitinophagia</taxon>
        <taxon>Chitinophagales</taxon>
        <taxon>Chitinophagaceae</taxon>
        <taxon>Pseudobacter</taxon>
    </lineage>
</organism>
<dbReference type="PANTHER" id="PTHR32552">
    <property type="entry name" value="FERRICHROME IRON RECEPTOR-RELATED"/>
    <property type="match status" value="1"/>
</dbReference>
<evidence type="ECO:0000313" key="17">
    <source>
        <dbReference type="Proteomes" id="UP001220610"/>
    </source>
</evidence>
<dbReference type="Gene3D" id="2.60.40.1120">
    <property type="entry name" value="Carboxypeptidase-like, regulatory domain"/>
    <property type="match status" value="1"/>
</dbReference>
<evidence type="ECO:0000256" key="1">
    <source>
        <dbReference type="ARBA" id="ARBA00004571"/>
    </source>
</evidence>